<evidence type="ECO:0000256" key="1">
    <source>
        <dbReference type="ARBA" id="ARBA00004651"/>
    </source>
</evidence>
<dbReference type="InterPro" id="IPR011527">
    <property type="entry name" value="ABC1_TM_dom"/>
</dbReference>
<keyword evidence="2 7" id="KW-0812">Transmembrane</keyword>
<dbReference type="InterPro" id="IPR039421">
    <property type="entry name" value="Type_1_exporter"/>
</dbReference>
<dbReference type="Pfam" id="PF00005">
    <property type="entry name" value="ABC_tran"/>
    <property type="match status" value="1"/>
</dbReference>
<dbReference type="SUPFAM" id="SSF90123">
    <property type="entry name" value="ABC transporter transmembrane region"/>
    <property type="match status" value="1"/>
</dbReference>
<comment type="subcellular location">
    <subcellularLocation>
        <location evidence="1">Cell membrane</location>
        <topology evidence="1">Multi-pass membrane protein</topology>
    </subcellularLocation>
</comment>
<dbReference type="PANTHER" id="PTHR24221">
    <property type="entry name" value="ATP-BINDING CASSETTE SUB-FAMILY B"/>
    <property type="match status" value="1"/>
</dbReference>
<accession>A0ABS8IKW0</accession>
<dbReference type="InterPro" id="IPR036640">
    <property type="entry name" value="ABC1_TM_sf"/>
</dbReference>
<evidence type="ECO:0000313" key="11">
    <source>
        <dbReference type="Proteomes" id="UP001199525"/>
    </source>
</evidence>
<protein>
    <submittedName>
        <fullName evidence="10">ABC transporter ATP-binding protein/permease</fullName>
    </submittedName>
</protein>
<dbReference type="InterPro" id="IPR003593">
    <property type="entry name" value="AAA+_ATPase"/>
</dbReference>
<dbReference type="CDD" id="cd18565">
    <property type="entry name" value="ABC_6TM_exporter_like"/>
    <property type="match status" value="1"/>
</dbReference>
<dbReference type="EMBL" id="JAIVFQ010000168">
    <property type="protein sequence ID" value="MCC5604892.1"/>
    <property type="molecule type" value="Genomic_DNA"/>
</dbReference>
<feature type="transmembrane region" description="Helical" evidence="7">
    <location>
        <begin position="251"/>
        <end position="276"/>
    </location>
</feature>
<feature type="transmembrane region" description="Helical" evidence="7">
    <location>
        <begin position="160"/>
        <end position="186"/>
    </location>
</feature>
<feature type="domain" description="ABC transmembrane type-1" evidence="9">
    <location>
        <begin position="24"/>
        <end position="317"/>
    </location>
</feature>
<name>A0ABS8IKW0_9NOSO</name>
<dbReference type="PROSITE" id="PS00211">
    <property type="entry name" value="ABC_TRANSPORTER_1"/>
    <property type="match status" value="1"/>
</dbReference>
<dbReference type="Pfam" id="PF00664">
    <property type="entry name" value="ABC_membrane"/>
    <property type="match status" value="1"/>
</dbReference>
<dbReference type="PANTHER" id="PTHR24221:SF601">
    <property type="entry name" value="ABC TRANSPORTER"/>
    <property type="match status" value="1"/>
</dbReference>
<keyword evidence="11" id="KW-1185">Reference proteome</keyword>
<evidence type="ECO:0000256" key="7">
    <source>
        <dbReference type="SAM" id="Phobius"/>
    </source>
</evidence>
<organism evidence="10 11">
    <name type="scientific">Nostoc favosum CHAB5714</name>
    <dbReference type="NCBI Taxonomy" id="2780399"/>
    <lineage>
        <taxon>Bacteria</taxon>
        <taxon>Bacillati</taxon>
        <taxon>Cyanobacteriota</taxon>
        <taxon>Cyanophyceae</taxon>
        <taxon>Nostocales</taxon>
        <taxon>Nostocaceae</taxon>
        <taxon>Nostoc</taxon>
        <taxon>Nostoc favosum</taxon>
    </lineage>
</organism>
<keyword evidence="4 10" id="KW-0067">ATP-binding</keyword>
<dbReference type="InterPro" id="IPR017871">
    <property type="entry name" value="ABC_transporter-like_CS"/>
</dbReference>
<dbReference type="Gene3D" id="3.40.50.300">
    <property type="entry name" value="P-loop containing nucleotide triphosphate hydrolases"/>
    <property type="match status" value="1"/>
</dbReference>
<dbReference type="Gene3D" id="1.20.1560.10">
    <property type="entry name" value="ABC transporter type 1, transmembrane domain"/>
    <property type="match status" value="1"/>
</dbReference>
<evidence type="ECO:0000256" key="3">
    <source>
        <dbReference type="ARBA" id="ARBA00022741"/>
    </source>
</evidence>
<evidence type="ECO:0000313" key="10">
    <source>
        <dbReference type="EMBL" id="MCC5604892.1"/>
    </source>
</evidence>
<evidence type="ECO:0000256" key="6">
    <source>
        <dbReference type="ARBA" id="ARBA00023136"/>
    </source>
</evidence>
<keyword evidence="3" id="KW-0547">Nucleotide-binding</keyword>
<evidence type="ECO:0000259" key="8">
    <source>
        <dbReference type="PROSITE" id="PS50893"/>
    </source>
</evidence>
<comment type="caution">
    <text evidence="10">The sequence shown here is derived from an EMBL/GenBank/DDBJ whole genome shotgun (WGS) entry which is preliminary data.</text>
</comment>
<dbReference type="Proteomes" id="UP001199525">
    <property type="component" value="Unassembled WGS sequence"/>
</dbReference>
<sequence length="598" mass="66896">MATRSAHPLLRLLRYAKPYQPQIWGAIIYSILRTLLDLAPPYLIGVAVDVVVERETSLIARFGIQNPLTQLLVVSVLTSATWGLESLSQYAADKLWRNLAQTLQHELRVDTYNHLQELELAYFENRSTGILLSILNDDINQLEGFFNSGAQNLIGFFTRVFAVGMSFLLLAPGIGWLAMFPIPFILWGTFTFQSRLAPRYDTVRDHAGIISDRLANNISGIATIKSFTAEAYESDRVYQESESYRRSNKRAIALSVAFEPVLRFLILFGFVLTLYLGGREVLQGRLSVGTYSFMVYIVQDLLWPFTELSKIMDEYQRAMASVRRVMGLLDTPIAIPGGVRAATPAEYRSLPIETVAGKVQFDHITFAYNERNHTLKNLSLQIPAGTTIGIVGATGSGKSTLVKLLLRFYEVESGRILIDDIDIRDLNLFDLRQCIGWVSQDVFLFHGTVAENICYGSFHANQEQIIHAAKLAAADEFIEQLPQGYDTIVGERGQKLSGGQRQRLAIARAILKDPPVLILDEATSAVDNETEAAIQKSLAMITQNRTTIVIAHRLSTIRHSHCIYVMDDGQIVEQGQHEELLALDGIYASLWRVQSGIH</sequence>
<feature type="domain" description="ABC transporter" evidence="8">
    <location>
        <begin position="359"/>
        <end position="593"/>
    </location>
</feature>
<evidence type="ECO:0000256" key="2">
    <source>
        <dbReference type="ARBA" id="ARBA00022692"/>
    </source>
</evidence>
<dbReference type="RefSeq" id="WP_229491056.1">
    <property type="nucleotide sequence ID" value="NZ_JAIVFQ010000168.1"/>
</dbReference>
<dbReference type="SUPFAM" id="SSF52540">
    <property type="entry name" value="P-loop containing nucleoside triphosphate hydrolases"/>
    <property type="match status" value="1"/>
</dbReference>
<proteinExistence type="predicted"/>
<dbReference type="InterPro" id="IPR027417">
    <property type="entry name" value="P-loop_NTPase"/>
</dbReference>
<evidence type="ECO:0000256" key="5">
    <source>
        <dbReference type="ARBA" id="ARBA00022989"/>
    </source>
</evidence>
<evidence type="ECO:0000259" key="9">
    <source>
        <dbReference type="PROSITE" id="PS50929"/>
    </source>
</evidence>
<dbReference type="InterPro" id="IPR003439">
    <property type="entry name" value="ABC_transporter-like_ATP-bd"/>
</dbReference>
<evidence type="ECO:0000256" key="4">
    <source>
        <dbReference type="ARBA" id="ARBA00022840"/>
    </source>
</evidence>
<keyword evidence="6 7" id="KW-0472">Membrane</keyword>
<gene>
    <name evidence="10" type="ORF">LC586_38615</name>
</gene>
<dbReference type="SMART" id="SM00382">
    <property type="entry name" value="AAA"/>
    <property type="match status" value="1"/>
</dbReference>
<keyword evidence="5 7" id="KW-1133">Transmembrane helix</keyword>
<dbReference type="PROSITE" id="PS50893">
    <property type="entry name" value="ABC_TRANSPORTER_2"/>
    <property type="match status" value="1"/>
</dbReference>
<dbReference type="GO" id="GO:0005524">
    <property type="term" value="F:ATP binding"/>
    <property type="evidence" value="ECO:0007669"/>
    <property type="project" value="UniProtKB-KW"/>
</dbReference>
<dbReference type="PROSITE" id="PS50929">
    <property type="entry name" value="ABC_TM1F"/>
    <property type="match status" value="1"/>
</dbReference>
<reference evidence="10 11" key="1">
    <citation type="journal article" date="2021" name="Microorganisms">
        <title>Genome Evolution of Filamentous Cyanobacterium Nostoc Species: From Facultative Symbiosis to Free Living.</title>
        <authorList>
            <person name="Huo D."/>
            <person name="Li H."/>
            <person name="Cai F."/>
            <person name="Guo X."/>
            <person name="Qiao Z."/>
            <person name="Wang W."/>
            <person name="Yu G."/>
            <person name="Li R."/>
        </authorList>
    </citation>
    <scope>NUCLEOTIDE SEQUENCE [LARGE SCALE GENOMIC DNA]</scope>
    <source>
        <strain evidence="10 11">CHAB 5714</strain>
    </source>
</reference>